<protein>
    <recommendedName>
        <fullName evidence="1">DUF4842 domain-containing protein</fullName>
    </recommendedName>
</protein>
<reference evidence="2 3" key="1">
    <citation type="journal article" date="2017" name="Appl. Environ. Microbiol.">
        <title>Parallel evolution of two clades of a major Atlantic endemic Vibrio parahaemolyticus pathogen lineage by independent acquisition of related pathogenicity islands.</title>
        <authorList>
            <person name="Xu F."/>
            <person name="Gonzalez-Escalona N."/>
            <person name="Drees K.P."/>
            <person name="Sebra R.P."/>
            <person name="Cooper V.S."/>
            <person name="Jones S.H."/>
            <person name="Whistler C.A."/>
        </authorList>
    </citation>
    <scope>NUCLEOTIDE SEQUENCE [LARGE SCALE GENOMIC DNA]</scope>
    <source>
        <strain evidence="2 3">MAVP-3</strain>
    </source>
</reference>
<dbReference type="Proteomes" id="UP000214596">
    <property type="component" value="Unassembled WGS sequence"/>
</dbReference>
<evidence type="ECO:0000259" key="1">
    <source>
        <dbReference type="Pfam" id="PF16130"/>
    </source>
</evidence>
<evidence type="ECO:0000313" key="3">
    <source>
        <dbReference type="Proteomes" id="UP000214596"/>
    </source>
</evidence>
<accession>A0A227J1M9</accession>
<name>A0A227J1M9_VIBPH</name>
<dbReference type="NCBIfam" id="TIGR04456">
    <property type="entry name" value="LruC_dom"/>
    <property type="match status" value="1"/>
</dbReference>
<dbReference type="EMBL" id="NIXT01003774">
    <property type="protein sequence ID" value="OXE28970.1"/>
    <property type="molecule type" value="Genomic_DNA"/>
</dbReference>
<dbReference type="InterPro" id="IPR031025">
    <property type="entry name" value="LruC_dom"/>
</dbReference>
<dbReference type="InterPro" id="IPR032295">
    <property type="entry name" value="DUF4842"/>
</dbReference>
<organism evidence="2 3">
    <name type="scientific">Vibrio parahaemolyticus</name>
    <dbReference type="NCBI Taxonomy" id="670"/>
    <lineage>
        <taxon>Bacteria</taxon>
        <taxon>Pseudomonadati</taxon>
        <taxon>Pseudomonadota</taxon>
        <taxon>Gammaproteobacteria</taxon>
        <taxon>Vibrionales</taxon>
        <taxon>Vibrionaceae</taxon>
        <taxon>Vibrio</taxon>
    </lineage>
</organism>
<comment type="caution">
    <text evidence="2">The sequence shown here is derived from an EMBL/GenBank/DDBJ whole genome shotgun (WGS) entry which is preliminary data.</text>
</comment>
<evidence type="ECO:0000313" key="2">
    <source>
        <dbReference type="EMBL" id="OXE28970.1"/>
    </source>
</evidence>
<feature type="domain" description="DUF4842" evidence="1">
    <location>
        <begin position="1"/>
        <end position="57"/>
    </location>
</feature>
<sequence length="71" mass="7973">DDNSGGAESFLTNNNMPWAINIRDEWDHPIENVDISKAYPDFPTWVISSGESETTWYQASTANKVIPATQQ</sequence>
<proteinExistence type="predicted"/>
<dbReference type="AlphaFoldDB" id="A0A227J1M9"/>
<gene>
    <name evidence="2" type="ORF">CA163_31100</name>
</gene>
<feature type="non-terminal residue" evidence="2">
    <location>
        <position position="1"/>
    </location>
</feature>
<dbReference type="Pfam" id="PF16130">
    <property type="entry name" value="DUF4842"/>
    <property type="match status" value="1"/>
</dbReference>